<sequence length="169" mass="19507">MKTNQYQEEQQEMNEEMLAAVAKLTRAGFLLLIVLIVLFWQNYTLIFKKDVPDKTLTSIDYILPITLSETAQKGKTIFIANCAACHNKNMRDDLTGPALGGVKEKWAAYPRQDLYKWIRNSQAMIQQKHPRALALWKDWNPTIMNSFNSLKDDDIDAIFAYVEEVYAAR</sequence>
<keyword evidence="5" id="KW-1133">Transmembrane helix</keyword>
<dbReference type="RefSeq" id="WP_013766348.1">
    <property type="nucleotide sequence ID" value="NC_015510.1"/>
</dbReference>
<evidence type="ECO:0000313" key="8">
    <source>
        <dbReference type="Proteomes" id="UP000008461"/>
    </source>
</evidence>
<evidence type="ECO:0000256" key="5">
    <source>
        <dbReference type="SAM" id="Phobius"/>
    </source>
</evidence>
<dbReference type="InterPro" id="IPR009056">
    <property type="entry name" value="Cyt_c-like_dom"/>
</dbReference>
<dbReference type="GO" id="GO:0020037">
    <property type="term" value="F:heme binding"/>
    <property type="evidence" value="ECO:0007669"/>
    <property type="project" value="InterPro"/>
</dbReference>
<evidence type="ECO:0000256" key="4">
    <source>
        <dbReference type="PROSITE-ProRule" id="PRU00433"/>
    </source>
</evidence>
<dbReference type="AlphaFoldDB" id="F4L4E1"/>
<feature type="domain" description="Cytochrome c" evidence="6">
    <location>
        <begin position="69"/>
        <end position="166"/>
    </location>
</feature>
<dbReference type="eggNOG" id="COG2010">
    <property type="taxonomic scope" value="Bacteria"/>
</dbReference>
<dbReference type="Gene3D" id="1.10.760.10">
    <property type="entry name" value="Cytochrome c-like domain"/>
    <property type="match status" value="1"/>
</dbReference>
<evidence type="ECO:0000256" key="2">
    <source>
        <dbReference type="ARBA" id="ARBA00022723"/>
    </source>
</evidence>
<protein>
    <submittedName>
        <fullName evidence="7">Cytochrome c class I</fullName>
    </submittedName>
</protein>
<proteinExistence type="predicted"/>
<accession>F4L4E1</accession>
<name>F4L4E1_HALH1</name>
<dbReference type="HOGENOM" id="CLU_1576302_0_0_10"/>
<evidence type="ECO:0000256" key="1">
    <source>
        <dbReference type="ARBA" id="ARBA00022617"/>
    </source>
</evidence>
<keyword evidence="5" id="KW-0472">Membrane</keyword>
<dbReference type="GO" id="GO:0009055">
    <property type="term" value="F:electron transfer activity"/>
    <property type="evidence" value="ECO:0007669"/>
    <property type="project" value="InterPro"/>
</dbReference>
<dbReference type="Pfam" id="PF00034">
    <property type="entry name" value="Cytochrom_C"/>
    <property type="match status" value="1"/>
</dbReference>
<dbReference type="SUPFAM" id="SSF46626">
    <property type="entry name" value="Cytochrome c"/>
    <property type="match status" value="1"/>
</dbReference>
<dbReference type="EMBL" id="CP002691">
    <property type="protein sequence ID" value="AEE51810.1"/>
    <property type="molecule type" value="Genomic_DNA"/>
</dbReference>
<dbReference type="PROSITE" id="PS51007">
    <property type="entry name" value="CYTC"/>
    <property type="match status" value="1"/>
</dbReference>
<keyword evidence="5" id="KW-0812">Transmembrane</keyword>
<keyword evidence="8" id="KW-1185">Reference proteome</keyword>
<dbReference type="KEGG" id="hhy:Halhy_3962"/>
<feature type="transmembrane region" description="Helical" evidence="5">
    <location>
        <begin position="20"/>
        <end position="40"/>
    </location>
</feature>
<keyword evidence="2 4" id="KW-0479">Metal-binding</keyword>
<gene>
    <name evidence="7" type="ordered locus">Halhy_3962</name>
</gene>
<reference key="2">
    <citation type="submission" date="2011-04" db="EMBL/GenBank/DDBJ databases">
        <title>Complete sequence of chromosome of Haliscomenobacter hydrossis DSM 1100.</title>
        <authorList>
            <consortium name="US DOE Joint Genome Institute (JGI-PGF)"/>
            <person name="Lucas S."/>
            <person name="Han J."/>
            <person name="Lapidus A."/>
            <person name="Bruce D."/>
            <person name="Goodwin L."/>
            <person name="Pitluck S."/>
            <person name="Peters L."/>
            <person name="Kyrpides N."/>
            <person name="Mavromatis K."/>
            <person name="Ivanova N."/>
            <person name="Ovchinnikova G."/>
            <person name="Pagani I."/>
            <person name="Daligault H."/>
            <person name="Detter J.C."/>
            <person name="Han C."/>
            <person name="Land M."/>
            <person name="Hauser L."/>
            <person name="Markowitz V."/>
            <person name="Cheng J.-F."/>
            <person name="Hugenholtz P."/>
            <person name="Woyke T."/>
            <person name="Wu D."/>
            <person name="Verbarg S."/>
            <person name="Frueling A."/>
            <person name="Brambilla E."/>
            <person name="Klenk H.-P."/>
            <person name="Eisen J.A."/>
        </authorList>
    </citation>
    <scope>NUCLEOTIDE SEQUENCE</scope>
    <source>
        <strain>DSM 1100</strain>
    </source>
</reference>
<evidence type="ECO:0000313" key="7">
    <source>
        <dbReference type="EMBL" id="AEE51810.1"/>
    </source>
</evidence>
<keyword evidence="1 4" id="KW-0349">Heme</keyword>
<evidence type="ECO:0000256" key="3">
    <source>
        <dbReference type="ARBA" id="ARBA00023004"/>
    </source>
</evidence>
<organism evidence="7 8">
    <name type="scientific">Haliscomenobacter hydrossis (strain ATCC 27775 / DSM 1100 / LMG 10767 / O)</name>
    <dbReference type="NCBI Taxonomy" id="760192"/>
    <lineage>
        <taxon>Bacteria</taxon>
        <taxon>Pseudomonadati</taxon>
        <taxon>Bacteroidota</taxon>
        <taxon>Saprospiria</taxon>
        <taxon>Saprospirales</taxon>
        <taxon>Haliscomenobacteraceae</taxon>
        <taxon>Haliscomenobacter</taxon>
    </lineage>
</organism>
<evidence type="ECO:0000259" key="6">
    <source>
        <dbReference type="PROSITE" id="PS51007"/>
    </source>
</evidence>
<reference evidence="7 8" key="1">
    <citation type="journal article" date="2011" name="Stand. Genomic Sci.">
        <title>Complete genome sequence of Haliscomenobacter hydrossis type strain (O).</title>
        <authorList>
            <consortium name="US DOE Joint Genome Institute (JGI-PGF)"/>
            <person name="Daligault H."/>
            <person name="Lapidus A."/>
            <person name="Zeytun A."/>
            <person name="Nolan M."/>
            <person name="Lucas S."/>
            <person name="Del Rio T.G."/>
            <person name="Tice H."/>
            <person name="Cheng J.F."/>
            <person name="Tapia R."/>
            <person name="Han C."/>
            <person name="Goodwin L."/>
            <person name="Pitluck S."/>
            <person name="Liolios K."/>
            <person name="Pagani I."/>
            <person name="Ivanova N."/>
            <person name="Huntemann M."/>
            <person name="Mavromatis K."/>
            <person name="Mikhailova N."/>
            <person name="Pati A."/>
            <person name="Chen A."/>
            <person name="Palaniappan K."/>
            <person name="Land M."/>
            <person name="Hauser L."/>
            <person name="Brambilla E.M."/>
            <person name="Rohde M."/>
            <person name="Verbarg S."/>
            <person name="Goker M."/>
            <person name="Bristow J."/>
            <person name="Eisen J.A."/>
            <person name="Markowitz V."/>
            <person name="Hugenholtz P."/>
            <person name="Kyrpides N.C."/>
            <person name="Klenk H.P."/>
            <person name="Woyke T."/>
        </authorList>
    </citation>
    <scope>NUCLEOTIDE SEQUENCE [LARGE SCALE GENOMIC DNA]</scope>
    <source>
        <strain evidence="8">ATCC 27775 / DSM 1100 / LMG 10767 / O</strain>
    </source>
</reference>
<dbReference type="InterPro" id="IPR036909">
    <property type="entry name" value="Cyt_c-like_dom_sf"/>
</dbReference>
<dbReference type="STRING" id="760192.Halhy_3962"/>
<keyword evidence="3 4" id="KW-0408">Iron</keyword>
<dbReference type="Proteomes" id="UP000008461">
    <property type="component" value="Chromosome"/>
</dbReference>
<dbReference type="GO" id="GO:0046872">
    <property type="term" value="F:metal ion binding"/>
    <property type="evidence" value="ECO:0007669"/>
    <property type="project" value="UniProtKB-KW"/>
</dbReference>